<comment type="caution">
    <text evidence="1">The sequence shown here is derived from an EMBL/GenBank/DDBJ whole genome shotgun (WGS) entry which is preliminary data.</text>
</comment>
<sequence length="49" mass="5919">MFYRLNLLITRCIYLCCIAENINVNENIFVEKLYSNYLYLYICESIISI</sequence>
<protein>
    <submittedName>
        <fullName evidence="1">Uncharacterized protein</fullName>
    </submittedName>
</protein>
<proteinExistence type="predicted"/>
<dbReference type="Proteomes" id="UP000004019">
    <property type="component" value="Unassembled WGS sequence"/>
</dbReference>
<evidence type="ECO:0000313" key="1">
    <source>
        <dbReference type="EMBL" id="EIY36843.1"/>
    </source>
</evidence>
<evidence type="ECO:0000313" key="2">
    <source>
        <dbReference type="Proteomes" id="UP000004019"/>
    </source>
</evidence>
<dbReference type="EMBL" id="AGXI01000017">
    <property type="protein sequence ID" value="EIY36843.1"/>
    <property type="molecule type" value="Genomic_DNA"/>
</dbReference>
<organism evidence="1 2">
    <name type="scientific">Phocaeicola dorei CL03T12C01</name>
    <dbReference type="NCBI Taxonomy" id="997877"/>
    <lineage>
        <taxon>Bacteria</taxon>
        <taxon>Pseudomonadati</taxon>
        <taxon>Bacteroidota</taxon>
        <taxon>Bacteroidia</taxon>
        <taxon>Bacteroidales</taxon>
        <taxon>Bacteroidaceae</taxon>
        <taxon>Phocaeicola</taxon>
    </lineage>
</organism>
<accession>I9R4I8</accession>
<name>I9R4I8_9BACT</name>
<gene>
    <name evidence="1" type="ORF">HMPREF1065_02760</name>
</gene>
<dbReference type="HOGENOM" id="CLU_3132221_0_0_10"/>
<dbReference type="AlphaFoldDB" id="I9R4I8"/>
<reference evidence="1 2" key="1">
    <citation type="submission" date="2012-02" db="EMBL/GenBank/DDBJ databases">
        <title>The Genome Sequence of Bacteroides dorei CL03T12C01.</title>
        <authorList>
            <consortium name="The Broad Institute Genome Sequencing Platform"/>
            <person name="Earl A."/>
            <person name="Ward D."/>
            <person name="Feldgarden M."/>
            <person name="Gevers D."/>
            <person name="Zitomersky N.L."/>
            <person name="Coyne M.J."/>
            <person name="Comstock L.E."/>
            <person name="Young S.K."/>
            <person name="Zeng Q."/>
            <person name="Gargeya S."/>
            <person name="Fitzgerald M."/>
            <person name="Haas B."/>
            <person name="Abouelleil A."/>
            <person name="Alvarado L."/>
            <person name="Arachchi H.M."/>
            <person name="Berlin A."/>
            <person name="Chapman S.B."/>
            <person name="Gearin G."/>
            <person name="Goldberg J."/>
            <person name="Griggs A."/>
            <person name="Gujja S."/>
            <person name="Hansen M."/>
            <person name="Heiman D."/>
            <person name="Howarth C."/>
            <person name="Larimer J."/>
            <person name="Lui A."/>
            <person name="MacDonald P.J.P."/>
            <person name="McCowen C."/>
            <person name="Montmayeur A."/>
            <person name="Murphy C."/>
            <person name="Neiman D."/>
            <person name="Pearson M."/>
            <person name="Priest M."/>
            <person name="Roberts A."/>
            <person name="Saif S."/>
            <person name="Shea T."/>
            <person name="Sisk P."/>
            <person name="Stolte C."/>
            <person name="Sykes S."/>
            <person name="Wortman J."/>
            <person name="Nusbaum C."/>
            <person name="Birren B."/>
        </authorList>
    </citation>
    <scope>NUCLEOTIDE SEQUENCE [LARGE SCALE GENOMIC DNA]</scope>
    <source>
        <strain evidence="1 2">CL03T12C01</strain>
    </source>
</reference>